<reference evidence="1" key="1">
    <citation type="submission" date="2017-07" db="EMBL/GenBank/DDBJ databases">
        <authorList>
            <person name="Mikheyev A."/>
            <person name="Grau M."/>
        </authorList>
    </citation>
    <scope>NUCLEOTIDE SEQUENCE</scope>
    <source>
        <tissue evidence="1">Venom_gland</tissue>
    </source>
</reference>
<evidence type="ECO:0000313" key="1">
    <source>
        <dbReference type="EMBL" id="LAB33787.1"/>
    </source>
</evidence>
<name>A0A2D4MK43_9SAUR</name>
<protein>
    <submittedName>
        <fullName evidence="1">Uncharacterized protein</fullName>
    </submittedName>
</protein>
<dbReference type="AlphaFoldDB" id="A0A2D4MK43"/>
<accession>A0A2D4MK43</accession>
<reference evidence="1" key="2">
    <citation type="submission" date="2017-11" db="EMBL/GenBank/DDBJ databases">
        <title>Coralsnake Venomics: Analyses of Venom Gland Transcriptomes and Proteomes of Six Brazilian Taxa.</title>
        <authorList>
            <person name="Aird S.D."/>
            <person name="Jorge da Silva N."/>
            <person name="Qiu L."/>
            <person name="Villar-Briones A."/>
            <person name="Aparecida-Saddi V."/>
            <person name="Campos-Telles M.P."/>
            <person name="Grau M."/>
            <person name="Mikheyev A.S."/>
        </authorList>
    </citation>
    <scope>NUCLEOTIDE SEQUENCE</scope>
    <source>
        <tissue evidence="1">Venom_gland</tissue>
    </source>
</reference>
<dbReference type="EMBL" id="IACM01107311">
    <property type="protein sequence ID" value="LAB33787.1"/>
    <property type="molecule type" value="Transcribed_RNA"/>
</dbReference>
<proteinExistence type="predicted"/>
<organism evidence="1">
    <name type="scientific">Micrurus spixii</name>
    <name type="common">Amazon coral snake</name>
    <dbReference type="NCBI Taxonomy" id="129469"/>
    <lineage>
        <taxon>Eukaryota</taxon>
        <taxon>Metazoa</taxon>
        <taxon>Chordata</taxon>
        <taxon>Craniata</taxon>
        <taxon>Vertebrata</taxon>
        <taxon>Euteleostomi</taxon>
        <taxon>Lepidosauria</taxon>
        <taxon>Squamata</taxon>
        <taxon>Bifurcata</taxon>
        <taxon>Unidentata</taxon>
        <taxon>Episquamata</taxon>
        <taxon>Toxicofera</taxon>
        <taxon>Serpentes</taxon>
        <taxon>Colubroidea</taxon>
        <taxon>Elapidae</taxon>
        <taxon>Elapinae</taxon>
        <taxon>Micrurus</taxon>
    </lineage>
</organism>
<sequence length="111" mass="12616">MSSCAAQKPICFWPRPMVYFPDSTPSYFSNSLCSTYWNGKYTSRARIPTSLGHGEIVWSDCIESVEKLQDKSRGKVFHNTHLDIIVASTLLGGIQVKLKKSEYRAKVHLFQ</sequence>